<evidence type="ECO:0000256" key="2">
    <source>
        <dbReference type="ARBA" id="ARBA00023033"/>
    </source>
</evidence>
<name>A0ABP1FUL8_9CHLO</name>
<dbReference type="Gene3D" id="3.50.50.60">
    <property type="entry name" value="FAD/NAD(P)-binding domain"/>
    <property type="match status" value="1"/>
</dbReference>
<dbReference type="SUPFAM" id="SSF51905">
    <property type="entry name" value="FAD/NAD(P)-binding domain"/>
    <property type="match status" value="1"/>
</dbReference>
<feature type="region of interest" description="Disordered" evidence="4">
    <location>
        <begin position="424"/>
        <end position="481"/>
    </location>
</feature>
<evidence type="ECO:0000313" key="7">
    <source>
        <dbReference type="Proteomes" id="UP001497392"/>
    </source>
</evidence>
<evidence type="ECO:0000313" key="6">
    <source>
        <dbReference type="EMBL" id="CAL5222240.1"/>
    </source>
</evidence>
<keyword evidence="7" id="KW-1185">Reference proteome</keyword>
<accession>A0ABP1FUL8</accession>
<feature type="compositionally biased region" description="Basic and acidic residues" evidence="4">
    <location>
        <begin position="430"/>
        <end position="446"/>
    </location>
</feature>
<dbReference type="InterPro" id="IPR002938">
    <property type="entry name" value="FAD-bd"/>
</dbReference>
<comment type="caution">
    <text evidence="6">The sequence shown here is derived from an EMBL/GenBank/DDBJ whole genome shotgun (WGS) entry which is preliminary data.</text>
</comment>
<dbReference type="PANTHER" id="PTHR45934">
    <property type="entry name" value="FAD/NAD(P)-BINDING OXIDOREDUCTASE FAMILY PROTEIN"/>
    <property type="match status" value="1"/>
</dbReference>
<organism evidence="6 7">
    <name type="scientific">Coccomyxa viridis</name>
    <dbReference type="NCBI Taxonomy" id="1274662"/>
    <lineage>
        <taxon>Eukaryota</taxon>
        <taxon>Viridiplantae</taxon>
        <taxon>Chlorophyta</taxon>
        <taxon>core chlorophytes</taxon>
        <taxon>Trebouxiophyceae</taxon>
        <taxon>Trebouxiophyceae incertae sedis</taxon>
        <taxon>Coccomyxaceae</taxon>
        <taxon>Coccomyxa</taxon>
    </lineage>
</organism>
<dbReference type="PANTHER" id="PTHR45934:SF9">
    <property type="entry name" value="FAD_NAD(P)-BINDING OXIDOREDUCTASE FAMILY PROTEIN"/>
    <property type="match status" value="1"/>
</dbReference>
<feature type="compositionally biased region" description="Polar residues" evidence="4">
    <location>
        <begin position="472"/>
        <end position="481"/>
    </location>
</feature>
<evidence type="ECO:0000256" key="3">
    <source>
        <dbReference type="ARBA" id="ARBA00024018"/>
    </source>
</evidence>
<gene>
    <name evidence="6" type="primary">g4574</name>
    <name evidence="6" type="ORF">VP750_LOCUS3899</name>
</gene>
<dbReference type="PRINTS" id="PR00420">
    <property type="entry name" value="RNGMNOXGNASE"/>
</dbReference>
<proteinExistence type="inferred from homology"/>
<sequence>MGSSAFAAKASKGQEDFGNTEGAVIIIGSGIAGLSSAASLHKVGIPVVVLERESAPREEGSAITFWPNAFRVLDTLGVAHHVRETHSLVHRVEIVDWDGQVLRSFGLSECEGAPHDARIVRRSSLVGALRSAIPPHLIRYGVSVANVHTHEQGAEVELSDGRRLRCKAVVAADGAKSWVAAKLGLKPAKYAGEVYYRGVATFPEGVPEPPGTLRMIWSARGVRVGISTISRTQCFWFTTLTCPEAARMDTPEKKKADALKSVSGFAFHIQDAIRNTHAEAVSRSRIVDRWLKPGKEFGHGCITVVGDALHPMTPSLGQGGCIALEDGVKLAQALQDAGGAGAAPANIAEALRGFERERTARAIPVTVKSHMMGAMLQIRNPLFCMARNWVVRNFYPVHSFLKPAAFDCGPLHTTSAAAPAAEPNIGTYKKGGETKKHEKLTVELPKEQPAQGEDESSPLHRHGSCQDRREWPSQTSLSVVC</sequence>
<evidence type="ECO:0000256" key="1">
    <source>
        <dbReference type="ARBA" id="ARBA00023002"/>
    </source>
</evidence>
<dbReference type="InterPro" id="IPR044560">
    <property type="entry name" value="MOase"/>
</dbReference>
<evidence type="ECO:0000256" key="4">
    <source>
        <dbReference type="SAM" id="MobiDB-lite"/>
    </source>
</evidence>
<evidence type="ECO:0000259" key="5">
    <source>
        <dbReference type="Pfam" id="PF01494"/>
    </source>
</evidence>
<dbReference type="InterPro" id="IPR036188">
    <property type="entry name" value="FAD/NAD-bd_sf"/>
</dbReference>
<dbReference type="Pfam" id="PF01494">
    <property type="entry name" value="FAD_binding_3"/>
    <property type="match status" value="1"/>
</dbReference>
<comment type="similarity">
    <text evidence="3">Belongs to the 3-hydroxybenzoate 6-hydroxylase family.</text>
</comment>
<protein>
    <submittedName>
        <fullName evidence="6">G4574 protein</fullName>
    </submittedName>
</protein>
<reference evidence="6 7" key="1">
    <citation type="submission" date="2024-06" db="EMBL/GenBank/DDBJ databases">
        <authorList>
            <person name="Kraege A."/>
            <person name="Thomma B."/>
        </authorList>
    </citation>
    <scope>NUCLEOTIDE SEQUENCE [LARGE SCALE GENOMIC DNA]</scope>
</reference>
<keyword evidence="2" id="KW-0503">Monooxygenase</keyword>
<keyword evidence="1" id="KW-0560">Oxidoreductase</keyword>
<dbReference type="EMBL" id="CAXHTA020000006">
    <property type="protein sequence ID" value="CAL5222240.1"/>
    <property type="molecule type" value="Genomic_DNA"/>
</dbReference>
<feature type="domain" description="FAD-binding" evidence="5">
    <location>
        <begin position="23"/>
        <end position="338"/>
    </location>
</feature>
<dbReference type="Proteomes" id="UP001497392">
    <property type="component" value="Unassembled WGS sequence"/>
</dbReference>